<feature type="transmembrane region" description="Helical" evidence="8">
    <location>
        <begin position="225"/>
        <end position="246"/>
    </location>
</feature>
<proteinExistence type="predicted"/>
<dbReference type="PANTHER" id="PTHR13929">
    <property type="entry name" value="1,4-DIHYDROXY-2-NAPHTHOATE OCTAPRENYLTRANSFERASE"/>
    <property type="match status" value="1"/>
</dbReference>
<evidence type="ECO:0000256" key="4">
    <source>
        <dbReference type="ARBA" id="ARBA00022679"/>
    </source>
</evidence>
<dbReference type="PANTHER" id="PTHR13929:SF0">
    <property type="entry name" value="UBIA PRENYLTRANSFERASE DOMAIN-CONTAINING PROTEIN 1"/>
    <property type="match status" value="1"/>
</dbReference>
<evidence type="ECO:0000313" key="9">
    <source>
        <dbReference type="EMBL" id="RSU13428.1"/>
    </source>
</evidence>
<protein>
    <recommendedName>
        <fullName evidence="11">Prenyltransferase</fullName>
    </recommendedName>
</protein>
<dbReference type="InterPro" id="IPR000537">
    <property type="entry name" value="UbiA_prenyltransferase"/>
</dbReference>
<evidence type="ECO:0000256" key="8">
    <source>
        <dbReference type="SAM" id="Phobius"/>
    </source>
</evidence>
<dbReference type="CDD" id="cd13962">
    <property type="entry name" value="PT_UbiA_UBIAD1"/>
    <property type="match status" value="1"/>
</dbReference>
<comment type="pathway">
    <text evidence="2">Quinol/quinone metabolism; menaquinone biosynthesis.</text>
</comment>
<feature type="transmembrane region" description="Helical" evidence="8">
    <location>
        <begin position="44"/>
        <end position="64"/>
    </location>
</feature>
<dbReference type="Pfam" id="PF01040">
    <property type="entry name" value="UbiA"/>
    <property type="match status" value="1"/>
</dbReference>
<keyword evidence="5 8" id="KW-0812">Transmembrane</keyword>
<dbReference type="EMBL" id="NGKC01000003">
    <property type="protein sequence ID" value="RSU13428.1"/>
    <property type="molecule type" value="Genomic_DNA"/>
</dbReference>
<organism evidence="9 10">
    <name type="scientific">Vagococcus acidifermentans</name>
    <dbReference type="NCBI Taxonomy" id="564710"/>
    <lineage>
        <taxon>Bacteria</taxon>
        <taxon>Bacillati</taxon>
        <taxon>Bacillota</taxon>
        <taxon>Bacilli</taxon>
        <taxon>Lactobacillales</taxon>
        <taxon>Enterococcaceae</taxon>
        <taxon>Vagococcus</taxon>
    </lineage>
</organism>
<feature type="transmembrane region" description="Helical" evidence="8">
    <location>
        <begin position="18"/>
        <end position="37"/>
    </location>
</feature>
<comment type="subcellular location">
    <subcellularLocation>
        <location evidence="1">Membrane</location>
        <topology evidence="1">Multi-pass membrane protein</topology>
    </subcellularLocation>
</comment>
<dbReference type="UniPathway" id="UPA00079"/>
<dbReference type="Proteomes" id="UP000286773">
    <property type="component" value="Unassembled WGS sequence"/>
</dbReference>
<evidence type="ECO:0000256" key="3">
    <source>
        <dbReference type="ARBA" id="ARBA00022428"/>
    </source>
</evidence>
<keyword evidence="7 8" id="KW-0472">Membrane</keyword>
<comment type="caution">
    <text evidence="9">The sequence shown here is derived from an EMBL/GenBank/DDBJ whole genome shotgun (WGS) entry which is preliminary data.</text>
</comment>
<keyword evidence="6 8" id="KW-1133">Transmembrane helix</keyword>
<dbReference type="GO" id="GO:0004659">
    <property type="term" value="F:prenyltransferase activity"/>
    <property type="evidence" value="ECO:0007669"/>
    <property type="project" value="InterPro"/>
</dbReference>
<keyword evidence="3" id="KW-0474">Menaquinone biosynthesis</keyword>
<evidence type="ECO:0000256" key="1">
    <source>
        <dbReference type="ARBA" id="ARBA00004141"/>
    </source>
</evidence>
<keyword evidence="4" id="KW-0808">Transferase</keyword>
<evidence type="ECO:0000256" key="5">
    <source>
        <dbReference type="ARBA" id="ARBA00022692"/>
    </source>
</evidence>
<feature type="transmembrane region" description="Helical" evidence="8">
    <location>
        <begin position="120"/>
        <end position="139"/>
    </location>
</feature>
<dbReference type="OrthoDB" id="9767568at2"/>
<dbReference type="GO" id="GO:0042371">
    <property type="term" value="P:vitamin K biosynthetic process"/>
    <property type="evidence" value="ECO:0007669"/>
    <property type="project" value="TreeGrafter"/>
</dbReference>
<reference evidence="9 10" key="1">
    <citation type="submission" date="2017-05" db="EMBL/GenBank/DDBJ databases">
        <title>Vagococcus spp. assemblies.</title>
        <authorList>
            <person name="Gulvik C.A."/>
        </authorList>
    </citation>
    <scope>NUCLEOTIDE SEQUENCE [LARGE SCALE GENOMIC DNA]</scope>
    <source>
        <strain evidence="9 10">LMG 24798</strain>
    </source>
</reference>
<keyword evidence="10" id="KW-1185">Reference proteome</keyword>
<evidence type="ECO:0000256" key="6">
    <source>
        <dbReference type="ARBA" id="ARBA00022989"/>
    </source>
</evidence>
<sequence>MWRVLTLKWSVFVELTEIYTFIGNVFLGLIGIAYSVYVNQSFHLLHTLVYMLAIFCFHVFANAFNNLKDYHNASDAHNYKETSNTIGRYQLPLRLVEMTCLIAIVLFLMCGAYFFFQHHWLLMAVGVIGFGVGVLYSSGPAPLNSLPVSEIIAAGAMGYLVPLGAFLANQTVAGIDFSVLVNLLLICVVPVMTMFNCLLANNTCDLEEDIVNGRKTLVYYLDKPLAVRFFQLVCVLMFVVPFFLLLTHRIAGLPALLIAYAPIAWRGLQPYYQNQLKRQTFPLVIHHMERTLHLYALLYACDVLLKLVM</sequence>
<dbReference type="GO" id="GO:0009234">
    <property type="term" value="P:menaquinone biosynthetic process"/>
    <property type="evidence" value="ECO:0007669"/>
    <property type="project" value="UniProtKB-UniPathway"/>
</dbReference>
<dbReference type="Gene3D" id="1.10.357.140">
    <property type="entry name" value="UbiA prenyltransferase"/>
    <property type="match status" value="1"/>
</dbReference>
<dbReference type="InterPro" id="IPR026046">
    <property type="entry name" value="UBIAD1"/>
</dbReference>
<feature type="transmembrane region" description="Helical" evidence="8">
    <location>
        <begin position="253"/>
        <end position="272"/>
    </location>
</feature>
<evidence type="ECO:0008006" key="11">
    <source>
        <dbReference type="Google" id="ProtNLM"/>
    </source>
</evidence>
<dbReference type="InterPro" id="IPR044878">
    <property type="entry name" value="UbiA_sf"/>
</dbReference>
<dbReference type="AlphaFoldDB" id="A0A430AZE4"/>
<feature type="transmembrane region" description="Helical" evidence="8">
    <location>
        <begin position="95"/>
        <end position="115"/>
    </location>
</feature>
<evidence type="ECO:0000313" key="10">
    <source>
        <dbReference type="Proteomes" id="UP000286773"/>
    </source>
</evidence>
<feature type="transmembrane region" description="Helical" evidence="8">
    <location>
        <begin position="151"/>
        <end position="168"/>
    </location>
</feature>
<dbReference type="GO" id="GO:0016020">
    <property type="term" value="C:membrane"/>
    <property type="evidence" value="ECO:0007669"/>
    <property type="project" value="UniProtKB-SubCell"/>
</dbReference>
<accession>A0A430AZE4</accession>
<gene>
    <name evidence="9" type="ORF">CBF27_04425</name>
</gene>
<evidence type="ECO:0000256" key="7">
    <source>
        <dbReference type="ARBA" id="ARBA00023136"/>
    </source>
</evidence>
<evidence type="ECO:0000256" key="2">
    <source>
        <dbReference type="ARBA" id="ARBA00004863"/>
    </source>
</evidence>
<name>A0A430AZE4_9ENTE</name>
<feature type="transmembrane region" description="Helical" evidence="8">
    <location>
        <begin position="180"/>
        <end position="201"/>
    </location>
</feature>